<dbReference type="STRING" id="53444.AYR59_04695"/>
<dbReference type="Proteomes" id="UP000051565">
    <property type="component" value="Unassembled WGS sequence"/>
</dbReference>
<proteinExistence type="predicted"/>
<dbReference type="AlphaFoldDB" id="A0A0R2JUD7"/>
<dbReference type="OrthoDB" id="2151928at2"/>
<dbReference type="RefSeq" id="WP_054646919.1">
    <property type="nucleotide sequence ID" value="NZ_FUXS01000012.1"/>
</dbReference>
<accession>A0A0R2JUD7</accession>
<protein>
    <submittedName>
        <fullName evidence="1">Uncharacterized protein</fullName>
    </submittedName>
</protein>
<evidence type="ECO:0000313" key="1">
    <source>
        <dbReference type="EMBL" id="KRN80654.1"/>
    </source>
</evidence>
<dbReference type="PATRIC" id="fig|1122148.6.peg.1238"/>
<keyword evidence="2" id="KW-1185">Reference proteome</keyword>
<name>A0A0R2JUD7_9LACO</name>
<reference evidence="1 2" key="1">
    <citation type="journal article" date="2015" name="Genome Announc.">
        <title>Expanding the biotechnology potential of lactobacilli through comparative genomics of 213 strains and associated genera.</title>
        <authorList>
            <person name="Sun Z."/>
            <person name="Harris H.M."/>
            <person name="McCann A."/>
            <person name="Guo C."/>
            <person name="Argimon S."/>
            <person name="Zhang W."/>
            <person name="Yang X."/>
            <person name="Jeffery I.B."/>
            <person name="Cooney J.C."/>
            <person name="Kagawa T.F."/>
            <person name="Liu W."/>
            <person name="Song Y."/>
            <person name="Salvetti E."/>
            <person name="Wrobel A."/>
            <person name="Rasinkangas P."/>
            <person name="Parkhill J."/>
            <person name="Rea M.C."/>
            <person name="O'Sullivan O."/>
            <person name="Ritari J."/>
            <person name="Douillard F.P."/>
            <person name="Paul Ross R."/>
            <person name="Yang R."/>
            <person name="Briner A.E."/>
            <person name="Felis G.E."/>
            <person name="de Vos W.M."/>
            <person name="Barrangou R."/>
            <person name="Klaenhammer T.R."/>
            <person name="Caufield P.W."/>
            <person name="Cui Y."/>
            <person name="Zhang H."/>
            <person name="O'Toole P.W."/>
        </authorList>
    </citation>
    <scope>NUCLEOTIDE SEQUENCE [LARGE SCALE GENOMIC DNA]</scope>
    <source>
        <strain evidence="1 2">DSM 20690</strain>
    </source>
</reference>
<comment type="caution">
    <text evidence="1">The sequence shown here is derived from an EMBL/GenBank/DDBJ whole genome shotgun (WGS) entry which is preliminary data.</text>
</comment>
<organism evidence="1 2">
    <name type="scientific">Fructilactobacillus lindneri DSM 20690 = JCM 11027</name>
    <dbReference type="NCBI Taxonomy" id="1122148"/>
    <lineage>
        <taxon>Bacteria</taxon>
        <taxon>Bacillati</taxon>
        <taxon>Bacillota</taxon>
        <taxon>Bacilli</taxon>
        <taxon>Lactobacillales</taxon>
        <taxon>Lactobacillaceae</taxon>
        <taxon>Fructilactobacillus</taxon>
    </lineage>
</organism>
<sequence length="177" mass="19455">MANYDYSHIKESDPNDLSMVDGLILEFAKWVRTKGYGLDVREGIARFGERIGVILNEYSAEVNLTKNQMETLSNELNQTISGLTQDSEVKNARMSLDGIIFTTLKERLDNLEENAGTVGNVVGSVDLDGSSLFIEGLDSPNSPISIDVEHNVEDDEIPFGIETIDVKNIGIEKVGSD</sequence>
<dbReference type="EMBL" id="JQBT01000005">
    <property type="protein sequence ID" value="KRN80654.1"/>
    <property type="molecule type" value="Genomic_DNA"/>
</dbReference>
<evidence type="ECO:0000313" key="2">
    <source>
        <dbReference type="Proteomes" id="UP000051565"/>
    </source>
</evidence>
<gene>
    <name evidence="1" type="ORF">IV52_GL001209</name>
</gene>